<dbReference type="NCBIfam" id="TIGR01383">
    <property type="entry name" value="not_thiJ"/>
    <property type="match status" value="1"/>
</dbReference>
<dbReference type="GO" id="GO:0005739">
    <property type="term" value="C:mitochondrion"/>
    <property type="evidence" value="ECO:0007669"/>
    <property type="project" value="TreeGrafter"/>
</dbReference>
<dbReference type="GeneID" id="108740246"/>
<sequence length="219" mass="23346">MIIKFLLNSLSYNFTAKTPFYFVRNIQSRNMSKKALVLLAEGAEEMEAVISIDVLRRGGIDVAVAGVPNKIPIQCSRGVIVNPTISIDEAKVNGPYDVVVLPGGLQGAKNLGANEAVGAILKEQEKSGRLIAAICAAPALVLKAHGIAEGRNVTSYPSFEKELTSNGKYHYSQEKVVVDGNITTSRGPGTALDFSLSLVSQLMGKEKASEIAKALLVPY</sequence>
<dbReference type="InterPro" id="IPR006287">
    <property type="entry name" value="DJ-1"/>
</dbReference>
<evidence type="ECO:0000256" key="2">
    <source>
        <dbReference type="ARBA" id="ARBA00022490"/>
    </source>
</evidence>
<dbReference type="RefSeq" id="XP_018329997.1">
    <property type="nucleotide sequence ID" value="XM_018474495.2"/>
</dbReference>
<accession>A0A1W4XB01</accession>
<dbReference type="InterPro" id="IPR050325">
    <property type="entry name" value="Prot/Nucl_acid_deglycase"/>
</dbReference>
<dbReference type="GO" id="GO:0006979">
    <property type="term" value="P:response to oxidative stress"/>
    <property type="evidence" value="ECO:0007669"/>
    <property type="project" value="UniProtKB-ARBA"/>
</dbReference>
<proteinExistence type="predicted"/>
<dbReference type="PANTHER" id="PTHR48094">
    <property type="entry name" value="PROTEIN/NUCLEIC ACID DEGLYCASE DJ-1-RELATED"/>
    <property type="match status" value="1"/>
</dbReference>
<gene>
    <name evidence="6" type="primary">LOC108740246</name>
</gene>
<keyword evidence="2" id="KW-0963">Cytoplasm</keyword>
<dbReference type="Pfam" id="PF01965">
    <property type="entry name" value="DJ-1_PfpI"/>
    <property type="match status" value="1"/>
</dbReference>
<dbReference type="InParanoid" id="A0A1W4XB01"/>
<dbReference type="GO" id="GO:0046295">
    <property type="term" value="P:glycolate biosynthetic process"/>
    <property type="evidence" value="ECO:0007669"/>
    <property type="project" value="TreeGrafter"/>
</dbReference>
<dbReference type="PANTHER" id="PTHR48094:SF12">
    <property type="entry name" value="PARKINSON DISEASE PROTEIN 7 HOMOLOG"/>
    <property type="match status" value="1"/>
</dbReference>
<comment type="subcellular location">
    <subcellularLocation>
        <location evidence="1">Cytoplasm</location>
    </subcellularLocation>
</comment>
<evidence type="ECO:0000256" key="3">
    <source>
        <dbReference type="ARBA" id="ARBA00023097"/>
    </source>
</evidence>
<keyword evidence="5" id="KW-1185">Reference proteome</keyword>
<evidence type="ECO:0000313" key="5">
    <source>
        <dbReference type="Proteomes" id="UP000192223"/>
    </source>
</evidence>
<protein>
    <submittedName>
        <fullName evidence="6">Protein/nucleic acid deglycase DJ-1</fullName>
    </submittedName>
</protein>
<dbReference type="InterPro" id="IPR029062">
    <property type="entry name" value="Class_I_gatase-like"/>
</dbReference>
<dbReference type="Proteomes" id="UP000192223">
    <property type="component" value="Unplaced"/>
</dbReference>
<dbReference type="STRING" id="224129.A0A1W4XB01"/>
<name>A0A1W4XB01_AGRPL</name>
<evidence type="ECO:0000313" key="6">
    <source>
        <dbReference type="RefSeq" id="XP_018329997.1"/>
    </source>
</evidence>
<dbReference type="AlphaFoldDB" id="A0A1W4XB01"/>
<dbReference type="GO" id="GO:0005634">
    <property type="term" value="C:nucleus"/>
    <property type="evidence" value="ECO:0007669"/>
    <property type="project" value="TreeGrafter"/>
</dbReference>
<keyword evidence="3" id="KW-0558">Oxidation</keyword>
<dbReference type="GO" id="GO:0051896">
    <property type="term" value="P:regulation of phosphatidylinositol 3-kinase/protein kinase B signal transduction"/>
    <property type="evidence" value="ECO:0007669"/>
    <property type="project" value="UniProtKB-ARBA"/>
</dbReference>
<dbReference type="Gene3D" id="3.40.50.880">
    <property type="match status" value="1"/>
</dbReference>
<evidence type="ECO:0000259" key="4">
    <source>
        <dbReference type="Pfam" id="PF01965"/>
    </source>
</evidence>
<dbReference type="CDD" id="cd03135">
    <property type="entry name" value="GATase1_DJ-1"/>
    <property type="match status" value="1"/>
</dbReference>
<evidence type="ECO:0000256" key="1">
    <source>
        <dbReference type="ARBA" id="ARBA00004496"/>
    </source>
</evidence>
<dbReference type="KEGG" id="apln:108740246"/>
<dbReference type="SUPFAM" id="SSF52317">
    <property type="entry name" value="Class I glutamine amidotransferase-like"/>
    <property type="match status" value="1"/>
</dbReference>
<dbReference type="OrthoDB" id="543156at2759"/>
<dbReference type="FunFam" id="3.40.50.880:FF:000022">
    <property type="entry name" value="protein deglycase DJ-1"/>
    <property type="match status" value="1"/>
</dbReference>
<feature type="domain" description="DJ-1/PfpI" evidence="4">
    <location>
        <begin position="33"/>
        <end position="200"/>
    </location>
</feature>
<dbReference type="InterPro" id="IPR002818">
    <property type="entry name" value="DJ-1/PfpI"/>
</dbReference>
<dbReference type="GO" id="GO:1903189">
    <property type="term" value="P:glyoxal metabolic process"/>
    <property type="evidence" value="ECO:0007669"/>
    <property type="project" value="TreeGrafter"/>
</dbReference>
<organism evidence="5 6">
    <name type="scientific">Agrilus planipennis</name>
    <name type="common">Emerald ash borer</name>
    <name type="synonym">Agrilus marcopoli</name>
    <dbReference type="NCBI Taxonomy" id="224129"/>
    <lineage>
        <taxon>Eukaryota</taxon>
        <taxon>Metazoa</taxon>
        <taxon>Ecdysozoa</taxon>
        <taxon>Arthropoda</taxon>
        <taxon>Hexapoda</taxon>
        <taxon>Insecta</taxon>
        <taxon>Pterygota</taxon>
        <taxon>Neoptera</taxon>
        <taxon>Endopterygota</taxon>
        <taxon>Coleoptera</taxon>
        <taxon>Polyphaga</taxon>
        <taxon>Elateriformia</taxon>
        <taxon>Buprestoidea</taxon>
        <taxon>Buprestidae</taxon>
        <taxon>Agrilinae</taxon>
        <taxon>Agrilus</taxon>
    </lineage>
</organism>
<dbReference type="FunCoup" id="A0A1W4XB01">
    <property type="interactions" value="1405"/>
</dbReference>
<reference evidence="6" key="1">
    <citation type="submission" date="2025-08" db="UniProtKB">
        <authorList>
            <consortium name="RefSeq"/>
        </authorList>
    </citation>
    <scope>IDENTIFICATION</scope>
    <source>
        <tissue evidence="6">Entire body</tissue>
    </source>
</reference>